<dbReference type="SUPFAM" id="SSF48726">
    <property type="entry name" value="Immunoglobulin"/>
    <property type="match status" value="3"/>
</dbReference>
<evidence type="ECO:0000313" key="5">
    <source>
        <dbReference type="EMBL" id="KAA0702250.1"/>
    </source>
</evidence>
<keyword evidence="6" id="KW-1185">Reference proteome</keyword>
<evidence type="ECO:0000313" key="6">
    <source>
        <dbReference type="Proteomes" id="UP000324632"/>
    </source>
</evidence>
<evidence type="ECO:0000256" key="3">
    <source>
        <dbReference type="ARBA" id="ARBA00023157"/>
    </source>
</evidence>
<dbReference type="InterPro" id="IPR007110">
    <property type="entry name" value="Ig-like_dom"/>
</dbReference>
<dbReference type="Proteomes" id="UP000324632">
    <property type="component" value="Chromosome 25"/>
</dbReference>
<protein>
    <submittedName>
        <fullName evidence="5">FRAS1-related extracellular matrix protein 2 ECM3-like protein NV domain-containing protein 1</fullName>
    </submittedName>
</protein>
<dbReference type="InterPro" id="IPR013783">
    <property type="entry name" value="Ig-like_fold"/>
</dbReference>
<accession>A0A5A9MY01</accession>
<dbReference type="Gene3D" id="2.60.40.10">
    <property type="entry name" value="Immunoglobulins"/>
    <property type="match status" value="3"/>
</dbReference>
<gene>
    <name evidence="5" type="ORF">E1301_Tti010977</name>
</gene>
<dbReference type="SMART" id="SM00409">
    <property type="entry name" value="IG"/>
    <property type="match status" value="3"/>
</dbReference>
<dbReference type="PANTHER" id="PTHR46484">
    <property type="entry name" value="SI:CH211-171H4.5-RELATED"/>
    <property type="match status" value="1"/>
</dbReference>
<name>A0A5A9MY01_9TELE</name>
<comment type="caution">
    <text evidence="5">The sequence shown here is derived from an EMBL/GenBank/DDBJ whole genome shotgun (WGS) entry which is preliminary data.</text>
</comment>
<dbReference type="EMBL" id="SOYY01000025">
    <property type="protein sequence ID" value="KAA0702250.1"/>
    <property type="molecule type" value="Genomic_DNA"/>
</dbReference>
<keyword evidence="3" id="KW-1015">Disulfide bond</keyword>
<dbReference type="Pfam" id="PF08205">
    <property type="entry name" value="C2-set_2"/>
    <property type="match status" value="1"/>
</dbReference>
<keyword evidence="2" id="KW-0472">Membrane</keyword>
<dbReference type="PANTHER" id="PTHR46484:SF7">
    <property type="entry name" value="MYELIN-ASSOCIATED GLYCOPROTEIN-LIKE-RELATED"/>
    <property type="match status" value="1"/>
</dbReference>
<dbReference type="PROSITE" id="PS50835">
    <property type="entry name" value="IG_LIKE"/>
    <property type="match status" value="1"/>
</dbReference>
<organism evidence="5 6">
    <name type="scientific">Triplophysa tibetana</name>
    <dbReference type="NCBI Taxonomy" id="1572043"/>
    <lineage>
        <taxon>Eukaryota</taxon>
        <taxon>Metazoa</taxon>
        <taxon>Chordata</taxon>
        <taxon>Craniata</taxon>
        <taxon>Vertebrata</taxon>
        <taxon>Euteleostomi</taxon>
        <taxon>Actinopterygii</taxon>
        <taxon>Neopterygii</taxon>
        <taxon>Teleostei</taxon>
        <taxon>Ostariophysi</taxon>
        <taxon>Cypriniformes</taxon>
        <taxon>Nemacheilidae</taxon>
        <taxon>Triplophysa</taxon>
    </lineage>
</organism>
<proteinExistence type="predicted"/>
<evidence type="ECO:0000256" key="1">
    <source>
        <dbReference type="ARBA" id="ARBA00004167"/>
    </source>
</evidence>
<dbReference type="AlphaFoldDB" id="A0A5A9MY01"/>
<sequence length="771" mass="86694">MRAMYTKNLCMFYMKLQAKHLIPSSTIQMIVEEINGLHDICKFCRKQFFHHNFSYVQPQAIHIGSDSNRNDPYVQYIPLKETFKALFKDTVVWQQCVKNQNSAPTEQDMKYFGQEKLFSRMLSDMRDLEDNGLVTCSGHTVYTTAMCIVGDNLGQHCIGGYVAAMDDIATLIKEALPTCSTPDTPQPILDALQNLGVETVEEMKLVQMDDLAGILKPIQARKLLAHVNSFGVLVFADVWKVKVESEVKALERSCVVLPCSFKYPGAVQPSSRKSGIWHKENDSNIFIFHEDQKKIADNFKERTKLVGQLGDLNCSLEINDVKNHDNGPFCFRVELQTSVIDKYSFVQNCVRLNMIVEAPQPELNSDYSVHEGQPAVFKCSVRHTCPSHQPTLTWSHEGKEMVTCKDIGHGNWEVESILSFTPTSADDHTNITCTVQYHGLKKGYRNSHPVFVKACSVVYQECLGEGLFEITLKRTGVVKAESSDIECTVKHYGGITTRATANKKSACELIPKFSGKAVQASVDLHVQSDRVYEADVVDSLTAFPRSCVVIPCSLTMHDELAVHLWVRWFSKKGYMFHSGQSDVLDNFEGRTKLLGNPVDQDCMVEIDDVQKHDNGPFCFRAETENTDTFLTAAVCSLQCKSNTRASLTPPASPGMSQLLDKQWIIRSMGEGVWETVSNVNFIPTGFEKSDQIICSAAFWGDRTMVNKSIEVNIQSSLYPTSMRINEHGRLVVNFRTEARFRGLFVNAHSGLFNSKHECSSSGSVYLKYFTF</sequence>
<evidence type="ECO:0000259" key="4">
    <source>
        <dbReference type="PROSITE" id="PS50835"/>
    </source>
</evidence>
<comment type="subcellular location">
    <subcellularLocation>
        <location evidence="1">Membrane</location>
        <topology evidence="1">Single-pass membrane protein</topology>
    </subcellularLocation>
</comment>
<reference evidence="5 6" key="1">
    <citation type="journal article" date="2019" name="Mol. Ecol. Resour.">
        <title>Chromosome-level genome assembly of Triplophysa tibetana, a fish adapted to the harsh high-altitude environment of the Tibetan Plateau.</title>
        <authorList>
            <person name="Yang X."/>
            <person name="Liu H."/>
            <person name="Ma Z."/>
            <person name="Zou Y."/>
            <person name="Zou M."/>
            <person name="Mao Y."/>
            <person name="Li X."/>
            <person name="Wang H."/>
            <person name="Chen T."/>
            <person name="Wang W."/>
            <person name="Yang R."/>
        </authorList>
    </citation>
    <scope>NUCLEOTIDE SEQUENCE [LARGE SCALE GENOMIC DNA]</scope>
    <source>
        <strain evidence="5">TTIB1903HZAU</strain>
        <tissue evidence="5">Muscle</tissue>
    </source>
</reference>
<dbReference type="InterPro" id="IPR036179">
    <property type="entry name" value="Ig-like_dom_sf"/>
</dbReference>
<feature type="domain" description="Ig-like" evidence="4">
    <location>
        <begin position="361"/>
        <end position="451"/>
    </location>
</feature>
<evidence type="ECO:0000256" key="2">
    <source>
        <dbReference type="ARBA" id="ARBA00023136"/>
    </source>
</evidence>
<dbReference type="InterPro" id="IPR013162">
    <property type="entry name" value="CD80_C2-set"/>
</dbReference>
<dbReference type="GO" id="GO:0016020">
    <property type="term" value="C:membrane"/>
    <property type="evidence" value="ECO:0007669"/>
    <property type="project" value="UniProtKB-SubCell"/>
</dbReference>
<dbReference type="InterPro" id="IPR003599">
    <property type="entry name" value="Ig_sub"/>
</dbReference>